<evidence type="ECO:0000256" key="3">
    <source>
        <dbReference type="ARBA" id="ARBA00005189"/>
    </source>
</evidence>
<evidence type="ECO:0000313" key="11">
    <source>
        <dbReference type="EMBL" id="MED6195108.1"/>
    </source>
</evidence>
<dbReference type="PANTHER" id="PTHR10983:SF16">
    <property type="entry name" value="LYSOCARDIOLIPIN ACYLTRANSFERASE 1"/>
    <property type="match status" value="1"/>
</dbReference>
<protein>
    <recommendedName>
        <fullName evidence="6">1-acylglycerol-3-phosphate O-acyltransferase</fullName>
        <ecNumber evidence="6">2.3.1.51</ecNumber>
    </recommendedName>
</protein>
<keyword evidence="9" id="KW-0812">Transmembrane</keyword>
<dbReference type="Proteomes" id="UP001341840">
    <property type="component" value="Unassembled WGS sequence"/>
</dbReference>
<evidence type="ECO:0000313" key="12">
    <source>
        <dbReference type="Proteomes" id="UP001341840"/>
    </source>
</evidence>
<comment type="similarity">
    <text evidence="4">Belongs to the 1-acyl-sn-glycerol-3-phosphate acyltransferase family.</text>
</comment>
<evidence type="ECO:0000256" key="5">
    <source>
        <dbReference type="ARBA" id="ARBA00010607"/>
    </source>
</evidence>
<dbReference type="Gene3D" id="2.60.110.10">
    <property type="entry name" value="Thaumatin"/>
    <property type="match status" value="1"/>
</dbReference>
<keyword evidence="8" id="KW-0012">Acyltransferase</keyword>
<comment type="catalytic activity">
    <reaction evidence="1">
        <text>a 1-acyl-sn-glycero-3-phosphate + an acyl-CoA = a 1,2-diacyl-sn-glycero-3-phosphate + CoA</text>
        <dbReference type="Rhea" id="RHEA:19709"/>
        <dbReference type="ChEBI" id="CHEBI:57287"/>
        <dbReference type="ChEBI" id="CHEBI:57970"/>
        <dbReference type="ChEBI" id="CHEBI:58342"/>
        <dbReference type="ChEBI" id="CHEBI:58608"/>
        <dbReference type="EC" id="2.3.1.51"/>
    </reaction>
</comment>
<dbReference type="PRINTS" id="PR00347">
    <property type="entry name" value="THAUMATIN"/>
</dbReference>
<organism evidence="11 12">
    <name type="scientific">Stylosanthes scabra</name>
    <dbReference type="NCBI Taxonomy" id="79078"/>
    <lineage>
        <taxon>Eukaryota</taxon>
        <taxon>Viridiplantae</taxon>
        <taxon>Streptophyta</taxon>
        <taxon>Embryophyta</taxon>
        <taxon>Tracheophyta</taxon>
        <taxon>Spermatophyta</taxon>
        <taxon>Magnoliopsida</taxon>
        <taxon>eudicotyledons</taxon>
        <taxon>Gunneridae</taxon>
        <taxon>Pentapetalae</taxon>
        <taxon>rosids</taxon>
        <taxon>fabids</taxon>
        <taxon>Fabales</taxon>
        <taxon>Fabaceae</taxon>
        <taxon>Papilionoideae</taxon>
        <taxon>50 kb inversion clade</taxon>
        <taxon>dalbergioids sensu lato</taxon>
        <taxon>Dalbergieae</taxon>
        <taxon>Pterocarpus clade</taxon>
        <taxon>Stylosanthes</taxon>
    </lineage>
</organism>
<comment type="similarity">
    <text evidence="5">Belongs to the thaumatin family.</text>
</comment>
<dbReference type="EMBL" id="JASCZI010211613">
    <property type="protein sequence ID" value="MED6195108.1"/>
    <property type="molecule type" value="Genomic_DNA"/>
</dbReference>
<dbReference type="InterPro" id="IPR032098">
    <property type="entry name" value="Acyltransf_C"/>
</dbReference>
<dbReference type="CDD" id="cd07990">
    <property type="entry name" value="LPLAT_LCLAT1-like"/>
    <property type="match status" value="1"/>
</dbReference>
<sequence length="531" mass="58422">MEVCSPLKSDTKLKHRPLTPLRLLRGLLCLVVFLSTAFMFLIYFAPVAVAALRLFNTHCSRKAVSFIFSLWLALWPFLFEKINKTKVVFSGDSVPTKERVLLIANHRTEVDWMYLWNLALRKGRLGCIKYILKSSLMKLPIFGWGFHILEFIAVERKWEIDEPILHQKLSTLKDRQDPLWLAIFPEGTDYTEQKSQNSQKYAAEVGLPVLKNVLLPKTKGFHACLEALRGSLDAVYDVTIAYKNQCPSFLDNVFGVDPSEVHLHVRRIPVDEIPACETEAASWLMNTFEKKDQLLSDFKVQGNVASATLFTLQNNCKYTVWLGTLSGNNPTALDTGLSLTSGSSVQMTAPAGWSGRFWGRTGCNFDSTGNGKCATGDCLGGLKCTGGGVPPVTLVEFTTGSAANGNKDFYDVSLVDGYNVPIGVRATGGTGDCQYASCEHDINGNCPKELQVKDAAGSVVACKSACVAFNTPEYCCTGEHSTPQTCSPTNYSKIFKNACPKAYSYAYDDASSTFTCSDANYTISFCTMESS</sequence>
<evidence type="ECO:0000256" key="1">
    <source>
        <dbReference type="ARBA" id="ARBA00001141"/>
    </source>
</evidence>
<keyword evidence="12" id="KW-1185">Reference proteome</keyword>
<dbReference type="Pfam" id="PF00314">
    <property type="entry name" value="Thaumatin"/>
    <property type="match status" value="1"/>
</dbReference>
<dbReference type="SMART" id="SM00563">
    <property type="entry name" value="PlsC"/>
    <property type="match status" value="1"/>
</dbReference>
<reference evidence="11 12" key="1">
    <citation type="journal article" date="2023" name="Plants (Basel)">
        <title>Bridging the Gap: Combining Genomics and Transcriptomics Approaches to Understand Stylosanthes scabra, an Orphan Legume from the Brazilian Caatinga.</title>
        <authorList>
            <person name="Ferreira-Neto J.R.C."/>
            <person name="da Silva M.D."/>
            <person name="Binneck E."/>
            <person name="de Melo N.F."/>
            <person name="da Silva R.H."/>
            <person name="de Melo A.L.T.M."/>
            <person name="Pandolfi V."/>
            <person name="Bustamante F.O."/>
            <person name="Brasileiro-Vidal A.C."/>
            <person name="Benko-Iseppon A.M."/>
        </authorList>
    </citation>
    <scope>NUCLEOTIDE SEQUENCE [LARGE SCALE GENOMIC DNA]</scope>
    <source>
        <tissue evidence="11">Leaves</tissue>
    </source>
</reference>
<dbReference type="SUPFAM" id="SSF69593">
    <property type="entry name" value="Glycerol-3-phosphate (1)-acyltransferase"/>
    <property type="match status" value="1"/>
</dbReference>
<keyword evidence="7" id="KW-0808">Transferase</keyword>
<name>A0ABU6XEJ7_9FABA</name>
<gene>
    <name evidence="11" type="ORF">PIB30_034950</name>
</gene>
<dbReference type="InterPro" id="IPR017949">
    <property type="entry name" value="Thaumatin_CS"/>
</dbReference>
<comment type="pathway">
    <text evidence="2">Phospholipid metabolism; CDP-diacylglycerol biosynthesis; CDP-diacylglycerol from sn-glycerol 3-phosphate: step 2/3.</text>
</comment>
<comment type="pathway">
    <text evidence="3">Lipid metabolism.</text>
</comment>
<dbReference type="Pfam" id="PF01553">
    <property type="entry name" value="Acyltransferase"/>
    <property type="match status" value="1"/>
</dbReference>
<evidence type="ECO:0000256" key="9">
    <source>
        <dbReference type="SAM" id="Phobius"/>
    </source>
</evidence>
<feature type="domain" description="Phospholipid/glycerol acyltransferase" evidence="10">
    <location>
        <begin position="100"/>
        <end position="222"/>
    </location>
</feature>
<proteinExistence type="inferred from homology"/>
<evidence type="ECO:0000256" key="8">
    <source>
        <dbReference type="ARBA" id="ARBA00023315"/>
    </source>
</evidence>
<dbReference type="PROSITE" id="PS51367">
    <property type="entry name" value="THAUMATIN_2"/>
    <property type="match status" value="1"/>
</dbReference>
<dbReference type="SMART" id="SM00205">
    <property type="entry name" value="THN"/>
    <property type="match status" value="1"/>
</dbReference>
<dbReference type="PANTHER" id="PTHR10983">
    <property type="entry name" value="1-ACYLGLYCEROL-3-PHOSPHATE ACYLTRANSFERASE-RELATED"/>
    <property type="match status" value="1"/>
</dbReference>
<dbReference type="InterPro" id="IPR037176">
    <property type="entry name" value="Osmotin/thaumatin-like_sf"/>
</dbReference>
<dbReference type="InterPro" id="IPR002123">
    <property type="entry name" value="Plipid/glycerol_acylTrfase"/>
</dbReference>
<dbReference type="InterPro" id="IPR001938">
    <property type="entry name" value="Thaumatin"/>
</dbReference>
<dbReference type="Pfam" id="PF16076">
    <property type="entry name" value="Acyltransf_C"/>
    <property type="match status" value="1"/>
</dbReference>
<feature type="transmembrane region" description="Helical" evidence="9">
    <location>
        <begin position="23"/>
        <end position="51"/>
    </location>
</feature>
<keyword evidence="9" id="KW-1133">Transmembrane helix</keyword>
<dbReference type="CDD" id="cd09218">
    <property type="entry name" value="TLP-PA"/>
    <property type="match status" value="1"/>
</dbReference>
<comment type="caution">
    <text evidence="11">The sequence shown here is derived from an EMBL/GenBank/DDBJ whole genome shotgun (WGS) entry which is preliminary data.</text>
</comment>
<evidence type="ECO:0000259" key="10">
    <source>
        <dbReference type="SMART" id="SM00563"/>
    </source>
</evidence>
<dbReference type="SUPFAM" id="SSF49870">
    <property type="entry name" value="Osmotin, thaumatin-like protein"/>
    <property type="match status" value="1"/>
</dbReference>
<dbReference type="EC" id="2.3.1.51" evidence="6"/>
<dbReference type="PROSITE" id="PS00316">
    <property type="entry name" value="THAUMATIN_1"/>
    <property type="match status" value="1"/>
</dbReference>
<accession>A0ABU6XEJ7</accession>
<evidence type="ECO:0000256" key="2">
    <source>
        <dbReference type="ARBA" id="ARBA00004728"/>
    </source>
</evidence>
<evidence type="ECO:0000256" key="7">
    <source>
        <dbReference type="ARBA" id="ARBA00022679"/>
    </source>
</evidence>
<evidence type="ECO:0000256" key="6">
    <source>
        <dbReference type="ARBA" id="ARBA00013211"/>
    </source>
</evidence>
<evidence type="ECO:0000256" key="4">
    <source>
        <dbReference type="ARBA" id="ARBA00008655"/>
    </source>
</evidence>
<keyword evidence="9" id="KW-0472">Membrane</keyword>